<protein>
    <submittedName>
        <fullName evidence="2">Cholesterol 25-hydroxylase-like protein</fullName>
    </submittedName>
</protein>
<feature type="region of interest" description="Disordered" evidence="1">
    <location>
        <begin position="1"/>
        <end position="65"/>
    </location>
</feature>
<evidence type="ECO:0000313" key="2">
    <source>
        <dbReference type="EMBL" id="KAF4717712.1"/>
    </source>
</evidence>
<accession>A0A7J6RBC9</accession>
<comment type="caution">
    <text evidence="2">The sequence shown here is derived from an EMBL/GenBank/DDBJ whole genome shotgun (WGS) entry which is preliminary data.</text>
</comment>
<name>A0A7J6RBC9_PEROL</name>
<dbReference type="EMBL" id="JABANO010026916">
    <property type="protein sequence ID" value="KAF4717712.1"/>
    <property type="molecule type" value="Genomic_DNA"/>
</dbReference>
<feature type="non-terminal residue" evidence="2">
    <location>
        <position position="1"/>
    </location>
</feature>
<feature type="region of interest" description="Disordered" evidence="1">
    <location>
        <begin position="98"/>
        <end position="119"/>
    </location>
</feature>
<feature type="non-terminal residue" evidence="2">
    <location>
        <position position="152"/>
    </location>
</feature>
<dbReference type="Proteomes" id="UP000553632">
    <property type="component" value="Unassembled WGS sequence"/>
</dbReference>
<reference evidence="2 3" key="1">
    <citation type="submission" date="2020-04" db="EMBL/GenBank/DDBJ databases">
        <title>Perkinsus olseni comparative genomics.</title>
        <authorList>
            <person name="Bogema D.R."/>
        </authorList>
    </citation>
    <scope>NUCLEOTIDE SEQUENCE [LARGE SCALE GENOMIC DNA]</scope>
    <source>
        <strain evidence="2 3">ATCC PRA-207</strain>
    </source>
</reference>
<evidence type="ECO:0000256" key="1">
    <source>
        <dbReference type="SAM" id="MobiDB-lite"/>
    </source>
</evidence>
<evidence type="ECO:0000313" key="3">
    <source>
        <dbReference type="Proteomes" id="UP000553632"/>
    </source>
</evidence>
<sequence>DSLPSVRPKFVVLPPEKTGAGSDDEPKNLFLESAVSEENFEEQRTRTPAVATREEGAAPLPPWMGTHMLAEGLSQTPRQKPRGKMKSERTWETLRGTIKLGDADESPSPGTPEQQEPSVCCDHHMVDTGSLASAEEPARRGCWEDHFQDMST</sequence>
<keyword evidence="3" id="KW-1185">Reference proteome</keyword>
<organism evidence="2 3">
    <name type="scientific">Perkinsus olseni</name>
    <name type="common">Perkinsus atlanticus</name>
    <dbReference type="NCBI Taxonomy" id="32597"/>
    <lineage>
        <taxon>Eukaryota</taxon>
        <taxon>Sar</taxon>
        <taxon>Alveolata</taxon>
        <taxon>Perkinsozoa</taxon>
        <taxon>Perkinsea</taxon>
        <taxon>Perkinsida</taxon>
        <taxon>Perkinsidae</taxon>
        <taxon>Perkinsus</taxon>
    </lineage>
</organism>
<gene>
    <name evidence="2" type="primary">CH25H_4</name>
    <name evidence="2" type="ORF">FOZ63_021125</name>
</gene>
<proteinExistence type="predicted"/>
<dbReference type="AlphaFoldDB" id="A0A7J6RBC9"/>